<name>A0ACC2BR41_DIPCM</name>
<dbReference type="EMBL" id="CM055105">
    <property type="protein sequence ID" value="KAJ7532288.1"/>
    <property type="molecule type" value="Genomic_DNA"/>
</dbReference>
<evidence type="ECO:0000313" key="2">
    <source>
        <dbReference type="Proteomes" id="UP001162992"/>
    </source>
</evidence>
<comment type="caution">
    <text evidence="1">The sequence shown here is derived from an EMBL/GenBank/DDBJ whole genome shotgun (WGS) entry which is preliminary data.</text>
</comment>
<dbReference type="Proteomes" id="UP001162992">
    <property type="component" value="Chromosome 14"/>
</dbReference>
<sequence>MFGSTTPFGSSSPGLFGSASASSSPFSASTTTNPFGATQAANPFAAKPFGTTSFGGQTGSSLFGSGTATGVFGATQASAFGASTPAFGATSTPAFGSTPSPFGTGSSLFGQKPASPFGSFGTTQGQANPFGSPSFGQTQAAFGTQPFASTPAFGATPTPAFGTTPAFGASTPSFGASSTPTFGVTPTPAFGSTSPAFGTTSVFGQSAPAFGASTTPAFGSTSVFGSTTVSPFGSQTAASFGAPATPTFGSSPFGTSPFTGGQRAGSRSTPYAVTNDADAAASGQAGKLMSISAMPAYKNKSVEELRFEDYQAGDKGGPNPNPQSASGGIFGQTPSSSPFAAATGFGQTSTPNPFAASTSSSLFAPKPASGIGALTTPSFGSTTTAAFGSSFGSTPSIFGTPTTTPAFGTGSAPVFGSSTPFGATSSPGFGASPFGSTGAGTSIFGSSTPAFGSSSSFSSTSAFNASSSPFGASGLFGNTQSSGLFSTPFSQPFGTSTSAFGATTAPAFGSNLFGSGSSSSIFSSKPAGLSQSTPSLFANYQSSTPGQTPGAFNFSTFGQGQPVSNALGLSPAPAFGQSSFGQQLVQNPLHPTPISISNPFGALPAMPQMSIGRTAGTGPSVQYGISTLPVSDKPTQVRLTSLLTPRHITPRSKIRMHARRYHPKKDGQKVPFFSDDEETILTPKADVLFVPRENPRALFIRQTNQVYSPPIVSKGVLDARELDTPVLQDDIEVQDTRTMTGGSIPSPKETATGSESWQDHVDVHGSPTSTVEPSKSAESPMNKQPLKQNGVRDEHNHRSNGYISMTGHRAGEAAIAYEHGADIEALMPKLRHSDYYTEPRIQELAAKERAMPGYCRRVINFVVGRRDYGHVKFLGETDVRRLDLESIIQFNKCEVLVYMDESKKPPVGQGLNKPAEVTLLNVKCVDKKTGHHFSEGPEVEKFEKRLKKKTEEQGAEFISYNATKGEWSFKVKHFSRYGLDNSDDDEVPNHDTVRALIPVGLDLMEGIEESTQVHRREVFEPEDMRTPILSDFTDEEVDVYDEEEIPEEMQGRVLQAALPHSLPSQLRLDPVKMHQMRTLFFTLDEETEDVMMSEGYGKFNNGNLHQELVLGLTSSLKAQNKVRSSPMHGSERAAWPKRSPWKGVPSKQMRLSPNDFWQKVPALPLTNVCHFGGRHWEGDIISDSSAAAFGTSNGVTTPSKHSKGFRLETTSNQRLLCDSRSDLLADAALCLGTSFRVGWGPHGLFVHSGTPAGQQVLNRSLSSLIHIEKVSLDRTVRDEHGTVTKDLVELQFVSPLLLHMSMSKANAVSEKNRETSLILRNLVCNPTEVSRLCDRYEELIEKQHMTKGLPVDDRLVLRHQVMAWQLLAVLFSEKVIAEVTNEHDKEGLERKHEAEMFRADPEADILTRRAEFSSWLQDSVMHLVQEELRSSAADDPMEEIFTLLTGRQLDHAVEKSIRRGDVRMACLLSQAGGSVSTRQDIALQLDVWESESLDQSLIEGTKFSILKLLSGDLLGALKDRTIDWKRFLGMLMWYQLAADKGLPDIFNEYCKLLHRNEAPVPVPMYVEETSDRSIYETSQKVCDICYYLMLLHATENQEVTEMDKMFSSQSSTFDTLDHRLAWHQRSLLQAIGVLGSLKGNLLDMSFVAQLLSVGLIDWAVYVVLHMPPTPEFPGLHEKAIKEILGQYCEIWSMSEKQQYFLEKELKVPSAWLHESLAVYWKYAREPVNSLQHLLRSSQWQSAHVLFMTSVAALLFMKGEHATIWRIVNEFEENKLEIENWELGAGLFMEFYSLKNSFQEDSSTGELNLLEKEIGACRSFFGKIKESQSFWEPKCTTLLRVSFAKMADEISKQLLTLSKSKFLSLSSEMRLYDAVMDAPVPADIQFCRLHGAISTFTSWLTEMVPV</sequence>
<protein>
    <submittedName>
        <fullName evidence="1">Uncharacterized protein</fullName>
    </submittedName>
</protein>
<reference evidence="2" key="1">
    <citation type="journal article" date="2024" name="Proc. Natl. Acad. Sci. U.S.A.">
        <title>Extraordinary preservation of gene collinearity over three hundred million years revealed in homosporous lycophytes.</title>
        <authorList>
            <person name="Li C."/>
            <person name="Wickell D."/>
            <person name="Kuo L.Y."/>
            <person name="Chen X."/>
            <person name="Nie B."/>
            <person name="Liao X."/>
            <person name="Peng D."/>
            <person name="Ji J."/>
            <person name="Jenkins J."/>
            <person name="Williams M."/>
            <person name="Shu S."/>
            <person name="Plott C."/>
            <person name="Barry K."/>
            <person name="Rajasekar S."/>
            <person name="Grimwood J."/>
            <person name="Han X."/>
            <person name="Sun S."/>
            <person name="Hou Z."/>
            <person name="He W."/>
            <person name="Dai G."/>
            <person name="Sun C."/>
            <person name="Schmutz J."/>
            <person name="Leebens-Mack J.H."/>
            <person name="Li F.W."/>
            <person name="Wang L."/>
        </authorList>
    </citation>
    <scope>NUCLEOTIDE SEQUENCE [LARGE SCALE GENOMIC DNA]</scope>
    <source>
        <strain evidence="2">cv. PW_Plant_1</strain>
    </source>
</reference>
<evidence type="ECO:0000313" key="1">
    <source>
        <dbReference type="EMBL" id="KAJ7532288.1"/>
    </source>
</evidence>
<proteinExistence type="predicted"/>
<gene>
    <name evidence="1" type="ORF">O6H91_14G081000</name>
</gene>
<accession>A0ACC2BR41</accession>
<keyword evidence="2" id="KW-1185">Reference proteome</keyword>
<organism evidence="1 2">
    <name type="scientific">Diphasiastrum complanatum</name>
    <name type="common">Issler's clubmoss</name>
    <name type="synonym">Lycopodium complanatum</name>
    <dbReference type="NCBI Taxonomy" id="34168"/>
    <lineage>
        <taxon>Eukaryota</taxon>
        <taxon>Viridiplantae</taxon>
        <taxon>Streptophyta</taxon>
        <taxon>Embryophyta</taxon>
        <taxon>Tracheophyta</taxon>
        <taxon>Lycopodiopsida</taxon>
        <taxon>Lycopodiales</taxon>
        <taxon>Lycopodiaceae</taxon>
        <taxon>Lycopodioideae</taxon>
        <taxon>Diphasiastrum</taxon>
    </lineage>
</organism>